<dbReference type="Proteomes" id="UP000006591">
    <property type="component" value="Chromosome 2"/>
</dbReference>
<feature type="region of interest" description="Disordered" evidence="1">
    <location>
        <begin position="1"/>
        <end position="31"/>
    </location>
</feature>
<evidence type="ECO:0000313" key="2">
    <source>
        <dbReference type="EnsemblPlants" id="ONIVA02G33340.1"/>
    </source>
</evidence>
<feature type="compositionally biased region" description="Polar residues" evidence="1">
    <location>
        <begin position="1"/>
        <end position="12"/>
    </location>
</feature>
<accession>A0A0E0GCA9</accession>
<dbReference type="EnsemblPlants" id="ONIVA02G33340.1">
    <property type="protein sequence ID" value="ONIVA02G33340.1"/>
    <property type="gene ID" value="ONIVA02G33340"/>
</dbReference>
<dbReference type="AlphaFoldDB" id="A0A0E0GCA9"/>
<reference evidence="2" key="1">
    <citation type="submission" date="2015-04" db="UniProtKB">
        <authorList>
            <consortium name="EnsemblPlants"/>
        </authorList>
    </citation>
    <scope>IDENTIFICATION</scope>
    <source>
        <strain evidence="2">SL10</strain>
    </source>
</reference>
<evidence type="ECO:0000313" key="3">
    <source>
        <dbReference type="Proteomes" id="UP000006591"/>
    </source>
</evidence>
<proteinExistence type="predicted"/>
<reference evidence="2" key="2">
    <citation type="submission" date="2018-04" db="EMBL/GenBank/DDBJ databases">
        <title>OnivRS2 (Oryza nivara Reference Sequence Version 2).</title>
        <authorList>
            <person name="Zhang J."/>
            <person name="Kudrna D."/>
            <person name="Lee S."/>
            <person name="Talag J."/>
            <person name="Rajasekar S."/>
            <person name="Welchert J."/>
            <person name="Hsing Y.-I."/>
            <person name="Wing R.A."/>
        </authorList>
    </citation>
    <scope>NUCLEOTIDE SEQUENCE [LARGE SCALE GENOMIC DNA]</scope>
    <source>
        <strain evidence="2">SL10</strain>
    </source>
</reference>
<protein>
    <submittedName>
        <fullName evidence="2">Uncharacterized protein</fullName>
    </submittedName>
</protein>
<dbReference type="HOGENOM" id="CLU_2350327_0_0_1"/>
<sequence length="97" mass="10380">MITSQCKRSVTGSGPGRQYAGGSSQRSSSSREIRRCAAFRGSAFIHHLRAVVDCFGCGSAGAGGGSSMITVMRLDKWAGFGPIRLGRRRLEKRQSSQ</sequence>
<name>A0A0E0GCA9_ORYNI</name>
<organism evidence="2">
    <name type="scientific">Oryza nivara</name>
    <name type="common">Indian wild rice</name>
    <name type="synonym">Oryza sativa f. spontanea</name>
    <dbReference type="NCBI Taxonomy" id="4536"/>
    <lineage>
        <taxon>Eukaryota</taxon>
        <taxon>Viridiplantae</taxon>
        <taxon>Streptophyta</taxon>
        <taxon>Embryophyta</taxon>
        <taxon>Tracheophyta</taxon>
        <taxon>Spermatophyta</taxon>
        <taxon>Magnoliopsida</taxon>
        <taxon>Liliopsida</taxon>
        <taxon>Poales</taxon>
        <taxon>Poaceae</taxon>
        <taxon>BOP clade</taxon>
        <taxon>Oryzoideae</taxon>
        <taxon>Oryzeae</taxon>
        <taxon>Oryzinae</taxon>
        <taxon>Oryza</taxon>
    </lineage>
</organism>
<dbReference type="Gramene" id="ONIVA02G33340.1">
    <property type="protein sequence ID" value="ONIVA02G33340.1"/>
    <property type="gene ID" value="ONIVA02G33340"/>
</dbReference>
<evidence type="ECO:0000256" key="1">
    <source>
        <dbReference type="SAM" id="MobiDB-lite"/>
    </source>
</evidence>
<keyword evidence="3" id="KW-1185">Reference proteome</keyword>